<accession>A0A915KHG6</accession>
<evidence type="ECO:0000313" key="1">
    <source>
        <dbReference type="Proteomes" id="UP000887565"/>
    </source>
</evidence>
<reference evidence="2" key="1">
    <citation type="submission" date="2022-11" db="UniProtKB">
        <authorList>
            <consortium name="WormBaseParasite"/>
        </authorList>
    </citation>
    <scope>IDENTIFICATION</scope>
</reference>
<dbReference type="InterPro" id="IPR050951">
    <property type="entry name" value="Retrovirus_Pol_polyprotein"/>
</dbReference>
<dbReference type="PANTHER" id="PTHR37984">
    <property type="entry name" value="PROTEIN CBG26694"/>
    <property type="match status" value="1"/>
</dbReference>
<keyword evidence="1" id="KW-1185">Reference proteome</keyword>
<dbReference type="InterPro" id="IPR012337">
    <property type="entry name" value="RNaseH-like_sf"/>
</dbReference>
<protein>
    <submittedName>
        <fullName evidence="2">Polyprotein</fullName>
    </submittedName>
</protein>
<dbReference type="SUPFAM" id="SSF53098">
    <property type="entry name" value="Ribonuclease H-like"/>
    <property type="match status" value="1"/>
</dbReference>
<dbReference type="Gene3D" id="3.30.420.10">
    <property type="entry name" value="Ribonuclease H-like superfamily/Ribonuclease H"/>
    <property type="match status" value="1"/>
</dbReference>
<dbReference type="Proteomes" id="UP000887565">
    <property type="component" value="Unplaced"/>
</dbReference>
<name>A0A915KHG6_ROMCU</name>
<dbReference type="InterPro" id="IPR036397">
    <property type="entry name" value="RNaseH_sf"/>
</dbReference>
<dbReference type="AlphaFoldDB" id="A0A915KHG6"/>
<dbReference type="WBParaSite" id="nRc.2.0.1.t37830-RA">
    <property type="protein sequence ID" value="nRc.2.0.1.t37830-RA"/>
    <property type="gene ID" value="nRc.2.0.1.g37830"/>
</dbReference>
<sequence length="289" mass="32249">MFLAFPVDKPTITSELTVSIDTGSARPVSHYDYKVEYIKGKDNACADFLSRKDDRDKAPIPNTENLMAKIFRKDFHPADATMAADLTVPDILPAAATPLMEIDVDVNAVMRAITKKTISQPTLSNSMPLTADYAPPPAEAITIASHDEVSKTQAADPAIAKIIATLRTDNAGKHSSIFFTEDGLLYHQIKDNRQLVVPASMVDQTLHQFHGSKILNHQGSNCTLACYRMVERFNQTLIAQLKKYTANNPDNWERYLPYAVFAYNATRHTATHHSPFSLLRGYEPRITWL</sequence>
<dbReference type="GO" id="GO:0003676">
    <property type="term" value="F:nucleic acid binding"/>
    <property type="evidence" value="ECO:0007669"/>
    <property type="project" value="InterPro"/>
</dbReference>
<proteinExistence type="predicted"/>
<dbReference type="PANTHER" id="PTHR37984:SF5">
    <property type="entry name" value="PROTEIN NYNRIN-LIKE"/>
    <property type="match status" value="1"/>
</dbReference>
<evidence type="ECO:0000313" key="2">
    <source>
        <dbReference type="WBParaSite" id="nRc.2.0.1.t37830-RA"/>
    </source>
</evidence>
<organism evidence="1 2">
    <name type="scientific">Romanomermis culicivorax</name>
    <name type="common">Nematode worm</name>
    <dbReference type="NCBI Taxonomy" id="13658"/>
    <lineage>
        <taxon>Eukaryota</taxon>
        <taxon>Metazoa</taxon>
        <taxon>Ecdysozoa</taxon>
        <taxon>Nematoda</taxon>
        <taxon>Enoplea</taxon>
        <taxon>Dorylaimia</taxon>
        <taxon>Mermithida</taxon>
        <taxon>Mermithoidea</taxon>
        <taxon>Mermithidae</taxon>
        <taxon>Romanomermis</taxon>
    </lineage>
</organism>